<evidence type="ECO:0000313" key="3">
    <source>
        <dbReference type="Proteomes" id="UP000183920"/>
    </source>
</evidence>
<keyword evidence="1" id="KW-0732">Signal</keyword>
<organism evidence="2 3">
    <name type="scientific">Proteus penneri</name>
    <dbReference type="NCBI Taxonomy" id="102862"/>
    <lineage>
        <taxon>Bacteria</taxon>
        <taxon>Pseudomonadati</taxon>
        <taxon>Pseudomonadota</taxon>
        <taxon>Gammaproteobacteria</taxon>
        <taxon>Enterobacterales</taxon>
        <taxon>Morganellaceae</taxon>
        <taxon>Proteus</taxon>
    </lineage>
</organism>
<dbReference type="InterPro" id="IPR008517">
    <property type="entry name" value="GNA1162-like"/>
</dbReference>
<dbReference type="Pfam" id="PF05643">
    <property type="entry name" value="GNA1162-like"/>
    <property type="match status" value="1"/>
</dbReference>
<feature type="chain" id="PRO_5005196263" evidence="1">
    <location>
        <begin position="21"/>
        <end position="218"/>
    </location>
</feature>
<name>A0A0G4QGX4_9GAMM</name>
<protein>
    <submittedName>
        <fullName evidence="2">Putative lipoprotein/NMB1162</fullName>
    </submittedName>
</protein>
<feature type="signal peptide" evidence="1">
    <location>
        <begin position="1"/>
        <end position="20"/>
    </location>
</feature>
<dbReference type="Gene3D" id="3.40.50.10610">
    <property type="entry name" value="ABC-type transport auxiliary lipoprotein component"/>
    <property type="match status" value="1"/>
</dbReference>
<dbReference type="EMBL" id="CVRY01000007">
    <property type="protein sequence ID" value="CRL64879.1"/>
    <property type="molecule type" value="Genomic_DNA"/>
</dbReference>
<evidence type="ECO:0000313" key="2">
    <source>
        <dbReference type="EMBL" id="CRL64879.1"/>
    </source>
</evidence>
<gene>
    <name evidence="2" type="ORF">BN1804_03218</name>
</gene>
<sequence length="218" mass="23209" precursor="true">MSRLFTLVCLAFALVLTGCAQPVKTDYTAFKQSKPKSILVLVPQNHTTEVEAGHSFLSQVTYPLAEAGYYVFPVAVVEETFKQNGLSMAGDIHAVSPNKLREIFGADAVLYLDITEFGTSYQVISSDTRVTVTAKLVDLRNGGVLWSSSATASSTETEGSSGSLVGMLVSAVVNQIVNTVSDKSYQIAGITSVRLLSAGKVNGILYGPRSPNYGKDAE</sequence>
<accession>A0A0G4QGX4</accession>
<evidence type="ECO:0000256" key="1">
    <source>
        <dbReference type="SAM" id="SignalP"/>
    </source>
</evidence>
<dbReference type="Proteomes" id="UP000183920">
    <property type="component" value="Unassembled WGS sequence"/>
</dbReference>
<proteinExistence type="predicted"/>
<dbReference type="RefSeq" id="WP_072064866.1">
    <property type="nucleotide sequence ID" value="NZ_CVRY01000007.1"/>
</dbReference>
<dbReference type="PROSITE" id="PS51257">
    <property type="entry name" value="PROKAR_LIPOPROTEIN"/>
    <property type="match status" value="1"/>
</dbReference>
<dbReference type="AlphaFoldDB" id="A0A0G4QGX4"/>
<keyword evidence="2" id="KW-0449">Lipoprotein</keyword>
<reference evidence="3" key="1">
    <citation type="submission" date="2015-06" db="EMBL/GenBank/DDBJ databases">
        <authorList>
            <person name="Urmite Genomes"/>
        </authorList>
    </citation>
    <scope>NUCLEOTIDE SEQUENCE [LARGE SCALE GENOMIC DNA]</scope>
    <source>
        <strain evidence="3">CSUR P1867</strain>
    </source>
</reference>